<reference evidence="2" key="1">
    <citation type="submission" date="2024-06" db="EMBL/GenBank/DDBJ databases">
        <title>Multi-omics analyses provide insights into the biosynthesis of the anticancer antibiotic pleurotin in Hohenbuehelia grisea.</title>
        <authorList>
            <person name="Weaver J.A."/>
            <person name="Alberti F."/>
        </authorList>
    </citation>
    <scope>NUCLEOTIDE SEQUENCE [LARGE SCALE GENOMIC DNA]</scope>
    <source>
        <strain evidence="2">T-177</strain>
    </source>
</reference>
<protein>
    <submittedName>
        <fullName evidence="1">Uncharacterized protein</fullName>
    </submittedName>
</protein>
<proteinExistence type="predicted"/>
<evidence type="ECO:0000313" key="1">
    <source>
        <dbReference type="EMBL" id="KAL0960975.1"/>
    </source>
</evidence>
<name>A0ABR3JZY0_9AGAR</name>
<gene>
    <name evidence="1" type="ORF">HGRIS_005972</name>
</gene>
<dbReference type="EMBL" id="JASNQZ010000001">
    <property type="protein sequence ID" value="KAL0960975.1"/>
    <property type="molecule type" value="Genomic_DNA"/>
</dbReference>
<comment type="caution">
    <text evidence="1">The sequence shown here is derived from an EMBL/GenBank/DDBJ whole genome shotgun (WGS) entry which is preliminary data.</text>
</comment>
<evidence type="ECO:0000313" key="2">
    <source>
        <dbReference type="Proteomes" id="UP001556367"/>
    </source>
</evidence>
<sequence>MGILLSSSPTPSTLAPVYSGVEKLLAIFEGHDDHETSSISPEARWKDVLNILLDTLAESPATDRCFVAAMHIYKETNLIPYHEMLLFELATDMGQKYFMRVDRYVSNPNSNMFSASDSTSTLVASPVADKATPCRAEHQVQIALSDTFVDPSLVKAISASFPPQTASFRRLLDLLKLVASDAYGDYNLWDRSCYWFSSVVYKTYTMEFAPHVEDKGPAHVNLGKFAKHGNGVDWLTAYLDDQGKLFDAWTSTKSALTPVAQFLVKEKGKGKMEYDSERDVFLIRTRIGFSYTVFSAEGVSGDNRPEHIAKGVYTADLNGRLINFTSHGSSLFDVRFKSRDEAQTLFEAMRCLIDQQDFAFYPMDVLVDRRHSSIMIAQQAAGPTFLDCSSRTVSSRPNPKRFRPLEFNLDARHRDITPRITSYRPLQIEWRNSKQSLVWKQEYLPQTGHTSDTTSWSRYWETYFRNPSIHD</sequence>
<dbReference type="Proteomes" id="UP001556367">
    <property type="component" value="Unassembled WGS sequence"/>
</dbReference>
<keyword evidence="2" id="KW-1185">Reference proteome</keyword>
<organism evidence="1 2">
    <name type="scientific">Hohenbuehelia grisea</name>
    <dbReference type="NCBI Taxonomy" id="104357"/>
    <lineage>
        <taxon>Eukaryota</taxon>
        <taxon>Fungi</taxon>
        <taxon>Dikarya</taxon>
        <taxon>Basidiomycota</taxon>
        <taxon>Agaricomycotina</taxon>
        <taxon>Agaricomycetes</taxon>
        <taxon>Agaricomycetidae</taxon>
        <taxon>Agaricales</taxon>
        <taxon>Pleurotineae</taxon>
        <taxon>Pleurotaceae</taxon>
        <taxon>Hohenbuehelia</taxon>
    </lineage>
</organism>
<accession>A0ABR3JZY0</accession>